<dbReference type="InterPro" id="IPR003593">
    <property type="entry name" value="AAA+_ATPase"/>
</dbReference>
<dbReference type="GO" id="GO:0005886">
    <property type="term" value="C:plasma membrane"/>
    <property type="evidence" value="ECO:0007669"/>
    <property type="project" value="TreeGrafter"/>
</dbReference>
<evidence type="ECO:0000256" key="2">
    <source>
        <dbReference type="ARBA" id="ARBA00022741"/>
    </source>
</evidence>
<keyword evidence="1" id="KW-0813">Transport</keyword>
<evidence type="ECO:0000313" key="6">
    <source>
        <dbReference type="EMBL" id="NEW54823.1"/>
    </source>
</evidence>
<dbReference type="GO" id="GO:0005524">
    <property type="term" value="F:ATP binding"/>
    <property type="evidence" value="ECO:0007669"/>
    <property type="project" value="UniProtKB-KW"/>
</dbReference>
<accession>A0A6P1DB95</accession>
<evidence type="ECO:0000313" key="5">
    <source>
        <dbReference type="EMBL" id="NEW45582.1"/>
    </source>
</evidence>
<dbReference type="PROSITE" id="PS50893">
    <property type="entry name" value="ABC_TRANSPORTER_2"/>
    <property type="match status" value="1"/>
</dbReference>
<dbReference type="SUPFAM" id="SSF52540">
    <property type="entry name" value="P-loop containing nucleoside triphosphate hydrolases"/>
    <property type="match status" value="1"/>
</dbReference>
<feature type="domain" description="ABC transporter" evidence="4">
    <location>
        <begin position="21"/>
        <end position="258"/>
    </location>
</feature>
<dbReference type="SMART" id="SM00382">
    <property type="entry name" value="AAA"/>
    <property type="match status" value="1"/>
</dbReference>
<evidence type="ECO:0000313" key="7">
    <source>
        <dbReference type="Proteomes" id="UP000468928"/>
    </source>
</evidence>
<name>A0A6P1DB95_9NOCA</name>
<reference evidence="7 8" key="1">
    <citation type="submission" date="2020-01" db="EMBL/GenBank/DDBJ databases">
        <title>Genetics and antimicrobial susceptibilities of Nocardia species isolated from the soil; a comparison with species isolated from humans.</title>
        <authorList>
            <person name="Carrasco G."/>
            <person name="Monzon S."/>
            <person name="Sansegundo M."/>
            <person name="Garcia E."/>
            <person name="Garrido N."/>
            <person name="Medina M.J."/>
            <person name="Villalon P."/>
            <person name="Ramirez-Arocha A.C."/>
            <person name="Jimenez P."/>
            <person name="Cuesta I."/>
            <person name="Valdezate S."/>
        </authorList>
    </citation>
    <scope>NUCLEOTIDE SEQUENCE [LARGE SCALE GENOMIC DNA]</scope>
    <source>
        <strain evidence="5 7">CNM20110639</strain>
        <strain evidence="6 8">CNM20110649</strain>
    </source>
</reference>
<dbReference type="FunFam" id="3.40.50.300:FF:000032">
    <property type="entry name" value="Export ABC transporter ATP-binding protein"/>
    <property type="match status" value="1"/>
</dbReference>
<dbReference type="PANTHER" id="PTHR24220">
    <property type="entry name" value="IMPORT ATP-BINDING PROTEIN"/>
    <property type="match status" value="1"/>
</dbReference>
<dbReference type="EMBL" id="JAAGUX010000004">
    <property type="protein sequence ID" value="NEW54823.1"/>
    <property type="molecule type" value="Genomic_DNA"/>
</dbReference>
<keyword evidence="2" id="KW-0547">Nucleotide-binding</keyword>
<evidence type="ECO:0000256" key="3">
    <source>
        <dbReference type="ARBA" id="ARBA00022840"/>
    </source>
</evidence>
<dbReference type="InterPro" id="IPR003439">
    <property type="entry name" value="ABC_transporter-like_ATP-bd"/>
</dbReference>
<dbReference type="GO" id="GO:0022857">
    <property type="term" value="F:transmembrane transporter activity"/>
    <property type="evidence" value="ECO:0007669"/>
    <property type="project" value="TreeGrafter"/>
</dbReference>
<protein>
    <submittedName>
        <fullName evidence="5">ABC transporter ATP-binding protein</fullName>
    </submittedName>
</protein>
<dbReference type="RefSeq" id="WP_163824065.1">
    <property type="nucleotide sequence ID" value="NZ_JAAGUX010000004.1"/>
</dbReference>
<evidence type="ECO:0000313" key="8">
    <source>
        <dbReference type="Proteomes" id="UP000470876"/>
    </source>
</evidence>
<dbReference type="GO" id="GO:0016887">
    <property type="term" value="F:ATP hydrolysis activity"/>
    <property type="evidence" value="ECO:0007669"/>
    <property type="project" value="InterPro"/>
</dbReference>
<comment type="caution">
    <text evidence="5">The sequence shown here is derived from an EMBL/GenBank/DDBJ whole genome shotgun (WGS) entry which is preliminary data.</text>
</comment>
<dbReference type="Proteomes" id="UP000468928">
    <property type="component" value="Unassembled WGS sequence"/>
</dbReference>
<dbReference type="AlphaFoldDB" id="A0A6P1DB95"/>
<proteinExistence type="predicted"/>
<dbReference type="EMBL" id="JAAGUZ010000033">
    <property type="protein sequence ID" value="NEW45582.1"/>
    <property type="molecule type" value="Genomic_DNA"/>
</dbReference>
<dbReference type="Gene3D" id="3.40.50.300">
    <property type="entry name" value="P-loop containing nucleotide triphosphate hydrolases"/>
    <property type="match status" value="1"/>
</dbReference>
<dbReference type="InterPro" id="IPR017911">
    <property type="entry name" value="MacB-like_ATP-bd"/>
</dbReference>
<dbReference type="PANTHER" id="PTHR24220:SF685">
    <property type="entry name" value="ABC TRANSPORTER RELATED"/>
    <property type="match status" value="1"/>
</dbReference>
<dbReference type="GO" id="GO:0098796">
    <property type="term" value="C:membrane protein complex"/>
    <property type="evidence" value="ECO:0007669"/>
    <property type="project" value="UniProtKB-ARBA"/>
</dbReference>
<sequence>MTSHAVGIDPAQTQAPAAVAATAEDLSKVYGTGDTQVTALDSVSAEFVKGEFTAIMGPSGSGKSTLMHCLAGLDSASSGTVRIGETALNELSDKQMTRLRRDRIGFVFQAFNLVPTLTALENITLPLDIAGRKPDQQWLDTVLDRLGLTDRLTHRPSELSGGQQQRVACARALAGKPEIIFGDEPTGNLDSHSSGEVLSILRTAVDEFGQTVVIVTHDPHAASFADRVVFLADGRIVDELREPTADSVLDKMKALETK</sequence>
<dbReference type="InterPro" id="IPR027417">
    <property type="entry name" value="P-loop_NTPase"/>
</dbReference>
<evidence type="ECO:0000256" key="1">
    <source>
        <dbReference type="ARBA" id="ARBA00022448"/>
    </source>
</evidence>
<keyword evidence="8" id="KW-1185">Reference proteome</keyword>
<dbReference type="CDD" id="cd03255">
    <property type="entry name" value="ABC_MJ0796_LolCDE_FtsE"/>
    <property type="match status" value="1"/>
</dbReference>
<evidence type="ECO:0000259" key="4">
    <source>
        <dbReference type="PROSITE" id="PS50893"/>
    </source>
</evidence>
<organism evidence="5 7">
    <name type="scientific">Nocardia cyriacigeorgica</name>
    <dbReference type="NCBI Taxonomy" id="135487"/>
    <lineage>
        <taxon>Bacteria</taxon>
        <taxon>Bacillati</taxon>
        <taxon>Actinomycetota</taxon>
        <taxon>Actinomycetes</taxon>
        <taxon>Mycobacteriales</taxon>
        <taxon>Nocardiaceae</taxon>
        <taxon>Nocardia</taxon>
    </lineage>
</organism>
<dbReference type="Proteomes" id="UP000470876">
    <property type="component" value="Unassembled WGS sequence"/>
</dbReference>
<dbReference type="Pfam" id="PF00005">
    <property type="entry name" value="ABC_tran"/>
    <property type="match status" value="1"/>
</dbReference>
<keyword evidence="3 5" id="KW-0067">ATP-binding</keyword>
<gene>
    <name evidence="5" type="ORF">GV789_14125</name>
    <name evidence="6" type="ORF">GV794_03940</name>
</gene>
<dbReference type="InterPro" id="IPR015854">
    <property type="entry name" value="ABC_transpr_LolD-like"/>
</dbReference>